<dbReference type="Proteomes" id="UP001153069">
    <property type="component" value="Unassembled WGS sequence"/>
</dbReference>
<protein>
    <submittedName>
        <fullName evidence="3">Kinesin light chain</fullName>
    </submittedName>
</protein>
<dbReference type="SUPFAM" id="SSF48452">
    <property type="entry name" value="TPR-like"/>
    <property type="match status" value="1"/>
</dbReference>
<evidence type="ECO:0000256" key="2">
    <source>
        <dbReference type="ARBA" id="ARBA00022803"/>
    </source>
</evidence>
<dbReference type="EMBL" id="CAICTM010000560">
    <property type="protein sequence ID" value="CAB9512902.1"/>
    <property type="molecule type" value="Genomic_DNA"/>
</dbReference>
<dbReference type="OrthoDB" id="381520at2759"/>
<evidence type="ECO:0000313" key="4">
    <source>
        <dbReference type="Proteomes" id="UP001153069"/>
    </source>
</evidence>
<dbReference type="InterPro" id="IPR019734">
    <property type="entry name" value="TPR_rpt"/>
</dbReference>
<dbReference type="PANTHER" id="PTHR45641:SF1">
    <property type="entry name" value="AAA+ ATPASE DOMAIN-CONTAINING PROTEIN"/>
    <property type="match status" value="1"/>
</dbReference>
<keyword evidence="4" id="KW-1185">Reference proteome</keyword>
<comment type="caution">
    <text evidence="3">The sequence shown here is derived from an EMBL/GenBank/DDBJ whole genome shotgun (WGS) entry which is preliminary data.</text>
</comment>
<reference evidence="3" key="1">
    <citation type="submission" date="2020-06" db="EMBL/GenBank/DDBJ databases">
        <authorList>
            <consortium name="Plant Systems Biology data submission"/>
        </authorList>
    </citation>
    <scope>NUCLEOTIDE SEQUENCE</scope>
    <source>
        <strain evidence="3">D6</strain>
    </source>
</reference>
<sequence length="267" mass="29462">MPPAERNSLEQAVIHNGSGTNALYETLGKTRVQDAKATDESDRLAILRKVESDVGYQRLNSQVNNLLRQWMVDVLTHRVETRENTNDIDYVRLCNTVGLIFRHGQHEEARNSAMNLHQSALIVCETTLVYWTFLYAKGDFDGALAKYQEALDIQELAVDKNHADTAIIYNNIGSVLRARGGIEGALSNYQASLEVGEAVLGKNHPHTAFAYNNISSVLCDKGDLDGALSQYQKCLNILEPQLGSGHHKTQLVLSSIAVCKARGAQVN</sequence>
<keyword evidence="2" id="KW-0802">TPR repeat</keyword>
<evidence type="ECO:0000313" key="3">
    <source>
        <dbReference type="EMBL" id="CAB9512902.1"/>
    </source>
</evidence>
<dbReference type="InterPro" id="IPR011990">
    <property type="entry name" value="TPR-like_helical_dom_sf"/>
</dbReference>
<dbReference type="SMART" id="SM00028">
    <property type="entry name" value="TPR"/>
    <property type="match status" value="2"/>
</dbReference>
<organism evidence="3 4">
    <name type="scientific">Seminavis robusta</name>
    <dbReference type="NCBI Taxonomy" id="568900"/>
    <lineage>
        <taxon>Eukaryota</taxon>
        <taxon>Sar</taxon>
        <taxon>Stramenopiles</taxon>
        <taxon>Ochrophyta</taxon>
        <taxon>Bacillariophyta</taxon>
        <taxon>Bacillariophyceae</taxon>
        <taxon>Bacillariophycidae</taxon>
        <taxon>Naviculales</taxon>
        <taxon>Naviculaceae</taxon>
        <taxon>Seminavis</taxon>
    </lineage>
</organism>
<accession>A0A9N8E1M4</accession>
<keyword evidence="1" id="KW-0677">Repeat</keyword>
<dbReference type="AlphaFoldDB" id="A0A9N8E1M4"/>
<dbReference type="Pfam" id="PF13424">
    <property type="entry name" value="TPR_12"/>
    <property type="match status" value="1"/>
</dbReference>
<proteinExistence type="predicted"/>
<dbReference type="PANTHER" id="PTHR45641">
    <property type="entry name" value="TETRATRICOPEPTIDE REPEAT PROTEIN (AFU_ORTHOLOGUE AFUA_6G03870)"/>
    <property type="match status" value="1"/>
</dbReference>
<dbReference type="Gene3D" id="1.25.40.10">
    <property type="entry name" value="Tetratricopeptide repeat domain"/>
    <property type="match status" value="1"/>
</dbReference>
<gene>
    <name evidence="3" type="ORF">SEMRO_561_G166750.1</name>
</gene>
<evidence type="ECO:0000256" key="1">
    <source>
        <dbReference type="ARBA" id="ARBA00022737"/>
    </source>
</evidence>
<name>A0A9N8E1M4_9STRA</name>